<evidence type="ECO:0000256" key="1">
    <source>
        <dbReference type="SAM" id="Phobius"/>
    </source>
</evidence>
<dbReference type="EMBL" id="CAVLEF010000132">
    <property type="protein sequence ID" value="CAK1551500.1"/>
    <property type="molecule type" value="Genomic_DNA"/>
</dbReference>
<evidence type="ECO:0000313" key="3">
    <source>
        <dbReference type="EMBL" id="CAK1551500.1"/>
    </source>
</evidence>
<feature type="signal peptide" evidence="2">
    <location>
        <begin position="1"/>
        <end position="23"/>
    </location>
</feature>
<keyword evidence="4" id="KW-1185">Reference proteome</keyword>
<gene>
    <name evidence="3" type="ORF">LNINA_LOCUS10633</name>
</gene>
<sequence>MGSTIIEINLVAIFLNFIQCALTEDIRPCNMTILGQCPGKNEICKQSKCECDVGFLRYYDECISKVTDISSRYDVTAAIISIFTIAIVTVGLVVVIRKYNLIEYVRQKIELRRTHNIMYEDVMIGHDDPPLSP</sequence>
<name>A0AAV1JS01_9NEOP</name>
<dbReference type="AlphaFoldDB" id="A0AAV1JS01"/>
<accession>A0AAV1JS01</accession>
<keyword evidence="1" id="KW-0812">Transmembrane</keyword>
<evidence type="ECO:0000313" key="4">
    <source>
        <dbReference type="Proteomes" id="UP001497472"/>
    </source>
</evidence>
<dbReference type="Proteomes" id="UP001497472">
    <property type="component" value="Unassembled WGS sequence"/>
</dbReference>
<comment type="caution">
    <text evidence="3">The sequence shown here is derived from an EMBL/GenBank/DDBJ whole genome shotgun (WGS) entry which is preliminary data.</text>
</comment>
<keyword evidence="1" id="KW-1133">Transmembrane helix</keyword>
<evidence type="ECO:0008006" key="5">
    <source>
        <dbReference type="Google" id="ProtNLM"/>
    </source>
</evidence>
<keyword evidence="1" id="KW-0472">Membrane</keyword>
<keyword evidence="2" id="KW-0732">Signal</keyword>
<feature type="transmembrane region" description="Helical" evidence="1">
    <location>
        <begin position="75"/>
        <end position="96"/>
    </location>
</feature>
<evidence type="ECO:0000256" key="2">
    <source>
        <dbReference type="SAM" id="SignalP"/>
    </source>
</evidence>
<protein>
    <recommendedName>
        <fullName evidence="5">EB domain-containing protein</fullName>
    </recommendedName>
</protein>
<feature type="chain" id="PRO_5043863958" description="EB domain-containing protein" evidence="2">
    <location>
        <begin position="24"/>
        <end position="133"/>
    </location>
</feature>
<proteinExistence type="predicted"/>
<reference evidence="3 4" key="1">
    <citation type="submission" date="2023-11" db="EMBL/GenBank/DDBJ databases">
        <authorList>
            <person name="Okamura Y."/>
        </authorList>
    </citation>
    <scope>NUCLEOTIDE SEQUENCE [LARGE SCALE GENOMIC DNA]</scope>
</reference>
<organism evidence="3 4">
    <name type="scientific">Leptosia nina</name>
    <dbReference type="NCBI Taxonomy" id="320188"/>
    <lineage>
        <taxon>Eukaryota</taxon>
        <taxon>Metazoa</taxon>
        <taxon>Ecdysozoa</taxon>
        <taxon>Arthropoda</taxon>
        <taxon>Hexapoda</taxon>
        <taxon>Insecta</taxon>
        <taxon>Pterygota</taxon>
        <taxon>Neoptera</taxon>
        <taxon>Endopterygota</taxon>
        <taxon>Lepidoptera</taxon>
        <taxon>Glossata</taxon>
        <taxon>Ditrysia</taxon>
        <taxon>Papilionoidea</taxon>
        <taxon>Pieridae</taxon>
        <taxon>Pierinae</taxon>
        <taxon>Leptosia</taxon>
    </lineage>
</organism>